<feature type="region of interest" description="Disordered" evidence="1">
    <location>
        <begin position="1"/>
        <end position="63"/>
    </location>
</feature>
<name>A0ABP6KV54_9ACTN</name>
<proteinExistence type="predicted"/>
<dbReference type="Proteomes" id="UP001499930">
    <property type="component" value="Unassembled WGS sequence"/>
</dbReference>
<organism evidence="2 3">
    <name type="scientific">Streptosporangium longisporum</name>
    <dbReference type="NCBI Taxonomy" id="46187"/>
    <lineage>
        <taxon>Bacteria</taxon>
        <taxon>Bacillati</taxon>
        <taxon>Actinomycetota</taxon>
        <taxon>Actinomycetes</taxon>
        <taxon>Streptosporangiales</taxon>
        <taxon>Streptosporangiaceae</taxon>
        <taxon>Streptosporangium</taxon>
    </lineage>
</organism>
<keyword evidence="3" id="KW-1185">Reference proteome</keyword>
<accession>A0ABP6KV54</accession>
<evidence type="ECO:0000313" key="2">
    <source>
        <dbReference type="EMBL" id="GAA3021484.1"/>
    </source>
</evidence>
<gene>
    <name evidence="2" type="ORF">GCM10017559_52850</name>
</gene>
<sequence>MVVARLIKPGASLPRGPVLCREPPVTESEAFNGPSTAPRRVGPARLDSPTVGDPMLSPAVLGG</sequence>
<evidence type="ECO:0000313" key="3">
    <source>
        <dbReference type="Proteomes" id="UP001499930"/>
    </source>
</evidence>
<comment type="caution">
    <text evidence="2">The sequence shown here is derived from an EMBL/GenBank/DDBJ whole genome shotgun (WGS) entry which is preliminary data.</text>
</comment>
<protein>
    <submittedName>
        <fullName evidence="2">Uncharacterized protein</fullName>
    </submittedName>
</protein>
<reference evidence="3" key="1">
    <citation type="journal article" date="2019" name="Int. J. Syst. Evol. Microbiol.">
        <title>The Global Catalogue of Microorganisms (GCM) 10K type strain sequencing project: providing services to taxonomists for standard genome sequencing and annotation.</title>
        <authorList>
            <consortium name="The Broad Institute Genomics Platform"/>
            <consortium name="The Broad Institute Genome Sequencing Center for Infectious Disease"/>
            <person name="Wu L."/>
            <person name="Ma J."/>
        </authorList>
    </citation>
    <scope>NUCLEOTIDE SEQUENCE [LARGE SCALE GENOMIC DNA]</scope>
    <source>
        <strain evidence="3">JCM 3106</strain>
    </source>
</reference>
<evidence type="ECO:0000256" key="1">
    <source>
        <dbReference type="SAM" id="MobiDB-lite"/>
    </source>
</evidence>
<dbReference type="EMBL" id="BAAAWD010000014">
    <property type="protein sequence ID" value="GAA3021484.1"/>
    <property type="molecule type" value="Genomic_DNA"/>
</dbReference>